<sequence>MKDDKQPDSSKPLTTEQCDRNASRMLIDTILLSSPCKTINRSGIHGGEAIWVVSPCAGAEDSIASKHKILGFFRAFS</sequence>
<protein>
    <submittedName>
        <fullName evidence="1">Uncharacterized protein</fullName>
    </submittedName>
</protein>
<proteinExistence type="predicted"/>
<keyword evidence="2" id="KW-1185">Reference proteome</keyword>
<evidence type="ECO:0000313" key="2">
    <source>
        <dbReference type="Proteomes" id="UP001283361"/>
    </source>
</evidence>
<dbReference type="EMBL" id="JAWDGP010001852">
    <property type="protein sequence ID" value="KAK3787582.1"/>
    <property type="molecule type" value="Genomic_DNA"/>
</dbReference>
<evidence type="ECO:0000313" key="1">
    <source>
        <dbReference type="EMBL" id="KAK3787582.1"/>
    </source>
</evidence>
<accession>A0AAE1AH69</accession>
<comment type="caution">
    <text evidence="1">The sequence shown here is derived from an EMBL/GenBank/DDBJ whole genome shotgun (WGS) entry which is preliminary data.</text>
</comment>
<gene>
    <name evidence="1" type="ORF">RRG08_025913</name>
</gene>
<dbReference type="AlphaFoldDB" id="A0AAE1AH69"/>
<name>A0AAE1AH69_9GAST</name>
<organism evidence="1 2">
    <name type="scientific">Elysia crispata</name>
    <name type="common">lettuce slug</name>
    <dbReference type="NCBI Taxonomy" id="231223"/>
    <lineage>
        <taxon>Eukaryota</taxon>
        <taxon>Metazoa</taxon>
        <taxon>Spiralia</taxon>
        <taxon>Lophotrochozoa</taxon>
        <taxon>Mollusca</taxon>
        <taxon>Gastropoda</taxon>
        <taxon>Heterobranchia</taxon>
        <taxon>Euthyneura</taxon>
        <taxon>Panpulmonata</taxon>
        <taxon>Sacoglossa</taxon>
        <taxon>Placobranchoidea</taxon>
        <taxon>Plakobranchidae</taxon>
        <taxon>Elysia</taxon>
    </lineage>
</organism>
<dbReference type="Proteomes" id="UP001283361">
    <property type="component" value="Unassembled WGS sequence"/>
</dbReference>
<reference evidence="1" key="1">
    <citation type="journal article" date="2023" name="G3 (Bethesda)">
        <title>A reference genome for the long-term kleptoplast-retaining sea slug Elysia crispata morphotype clarki.</title>
        <authorList>
            <person name="Eastman K.E."/>
            <person name="Pendleton A.L."/>
            <person name="Shaikh M.A."/>
            <person name="Suttiyut T."/>
            <person name="Ogas R."/>
            <person name="Tomko P."/>
            <person name="Gavelis G."/>
            <person name="Widhalm J.R."/>
            <person name="Wisecaver J.H."/>
        </authorList>
    </citation>
    <scope>NUCLEOTIDE SEQUENCE</scope>
    <source>
        <strain evidence="1">ECLA1</strain>
    </source>
</reference>